<sequence length="207" mass="22625">MSPANTSARNLLFGTASGSAGNDTPMPSPPCSANAPPQPIRLTFNIPTSLPGGPRWWGRSSMWQPISRMCMDGKPLRFTTQIFGCVKLLAAPERLAGDFSASSACPWDPDWVYVGGHAFGQATDSMKRKAVKRKIHSTASPTPTITVNAVPRSEDMNPGRCKPAVPYHIHMALIPRPWTRKTNRGGVSRCRFKRCRSMLRATGLYCP</sequence>
<organism evidence="2">
    <name type="scientific">Ralstonia solanacearum</name>
    <name type="common">Pseudomonas solanacearum</name>
    <dbReference type="NCBI Taxonomy" id="305"/>
    <lineage>
        <taxon>Bacteria</taxon>
        <taxon>Pseudomonadati</taxon>
        <taxon>Pseudomonadota</taxon>
        <taxon>Betaproteobacteria</taxon>
        <taxon>Burkholderiales</taxon>
        <taxon>Burkholderiaceae</taxon>
        <taxon>Ralstonia</taxon>
        <taxon>Ralstonia solanacearum species complex</taxon>
    </lineage>
</organism>
<name>A0A0S4TU23_RALSL</name>
<evidence type="ECO:0000313" key="2">
    <source>
        <dbReference type="EMBL" id="CUV13570.1"/>
    </source>
</evidence>
<gene>
    <name evidence="2" type="ORF">RUN39_v1_590128</name>
</gene>
<proteinExistence type="predicted"/>
<feature type="region of interest" description="Disordered" evidence="1">
    <location>
        <begin position="13"/>
        <end position="37"/>
    </location>
</feature>
<evidence type="ECO:0000256" key="1">
    <source>
        <dbReference type="SAM" id="MobiDB-lite"/>
    </source>
</evidence>
<reference evidence="2" key="1">
    <citation type="submission" date="2015-10" db="EMBL/GenBank/DDBJ databases">
        <authorList>
            <person name="Gilbert D.G."/>
        </authorList>
    </citation>
    <scope>NUCLEOTIDE SEQUENCE</scope>
    <source>
        <strain evidence="2">Phyl III-seqv23</strain>
    </source>
</reference>
<protein>
    <submittedName>
        <fullName evidence="2">Uncharacterized protein</fullName>
    </submittedName>
</protein>
<accession>A0A0S4TU23</accession>
<dbReference type="AlphaFoldDB" id="A0A0S4TU23"/>
<dbReference type="EMBL" id="LN899819">
    <property type="protein sequence ID" value="CUV13570.1"/>
    <property type="molecule type" value="Genomic_DNA"/>
</dbReference>